<keyword evidence="3" id="KW-1185">Reference proteome</keyword>
<sequence length="570" mass="61770">MSDPQPLLSMPSYVPGTTLNDTTRQLCGAPYLDPDFANAVIREVVESERKAVPPSYGFDLDPVVRHCLRARRLLLIRYAVVTALLIAGLCANSIATIAWLGFAAIVVFLRSSAYRELPRAMRLAGLAALAGLVFCFLGYLLLQVVAAGFIASAGFSVPDDPFDDYGSTSSGLLAGGVQTFLLVSPLALAIAMGAALFLSRRQAYGILTTELAPGVPPVVPRGHNPRVEWRLGVVAAMQRGNICVQDTDPYAGAGFIEHSWSFAVTLRPSAGDDGRVALDTAALNRRVHDAVLGLRDERLRAGERIPNIYVVPYVAADGNRRADDPLIDPQTRTPRTLASPETIDAIMASPQGGLRHYLRAVIPASGKEIRTPDGRLVLPAQDSGIGVTAFIHLAVEGGMLYTEFVCTVMPQVRPLYQFVDNVRPERVTAHAVADTLSNFLRDNVLGPVHLMRLAWDTLRLPSRMARSGRSADEFRFYDYGAHFSVRELASQRPTVKFMQVLDAEKYVKLLDRVVNETVLDHLADSGVDTTEFRAAVASVSIENATFHGGQQSFGGRTVNIQHNAPGGSRA</sequence>
<proteinExistence type="predicted"/>
<reference evidence="2 3" key="1">
    <citation type="submission" date="2021-01" db="EMBL/GenBank/DDBJ databases">
        <title>Whole genome shotgun sequence of Actinoplanes deccanensis NBRC 13994.</title>
        <authorList>
            <person name="Komaki H."/>
            <person name="Tamura T."/>
        </authorList>
    </citation>
    <scope>NUCLEOTIDE SEQUENCE [LARGE SCALE GENOMIC DNA]</scope>
    <source>
        <strain evidence="2 3">NBRC 13994</strain>
    </source>
</reference>
<keyword evidence="1" id="KW-1133">Transmembrane helix</keyword>
<organism evidence="2 3">
    <name type="scientific">Paractinoplanes deccanensis</name>
    <dbReference type="NCBI Taxonomy" id="113561"/>
    <lineage>
        <taxon>Bacteria</taxon>
        <taxon>Bacillati</taxon>
        <taxon>Actinomycetota</taxon>
        <taxon>Actinomycetes</taxon>
        <taxon>Micromonosporales</taxon>
        <taxon>Micromonosporaceae</taxon>
        <taxon>Paractinoplanes</taxon>
    </lineage>
</organism>
<dbReference type="EMBL" id="BOMI01000053">
    <property type="protein sequence ID" value="GID74224.1"/>
    <property type="molecule type" value="Genomic_DNA"/>
</dbReference>
<feature type="transmembrane region" description="Helical" evidence="1">
    <location>
        <begin position="123"/>
        <end position="151"/>
    </location>
</feature>
<keyword evidence="1" id="KW-0472">Membrane</keyword>
<gene>
    <name evidence="2" type="ORF">Ade02nite_28650</name>
</gene>
<feature type="transmembrane region" description="Helical" evidence="1">
    <location>
        <begin position="171"/>
        <end position="198"/>
    </location>
</feature>
<protein>
    <submittedName>
        <fullName evidence="2">Uncharacterized protein</fullName>
    </submittedName>
</protein>
<evidence type="ECO:0000313" key="2">
    <source>
        <dbReference type="EMBL" id="GID74224.1"/>
    </source>
</evidence>
<evidence type="ECO:0000256" key="1">
    <source>
        <dbReference type="SAM" id="Phobius"/>
    </source>
</evidence>
<comment type="caution">
    <text evidence="2">The sequence shown here is derived from an EMBL/GenBank/DDBJ whole genome shotgun (WGS) entry which is preliminary data.</text>
</comment>
<evidence type="ECO:0000313" key="3">
    <source>
        <dbReference type="Proteomes" id="UP000609879"/>
    </source>
</evidence>
<dbReference type="RefSeq" id="WP_203762239.1">
    <property type="nucleotide sequence ID" value="NZ_BAAABO010000006.1"/>
</dbReference>
<accession>A0ABQ3Y2K7</accession>
<name>A0ABQ3Y2K7_9ACTN</name>
<dbReference type="Proteomes" id="UP000609879">
    <property type="component" value="Unassembled WGS sequence"/>
</dbReference>
<keyword evidence="1" id="KW-0812">Transmembrane</keyword>
<feature type="transmembrane region" description="Helical" evidence="1">
    <location>
        <begin position="78"/>
        <end position="111"/>
    </location>
</feature>